<dbReference type="GO" id="GO:0003677">
    <property type="term" value="F:DNA binding"/>
    <property type="evidence" value="ECO:0007669"/>
    <property type="project" value="UniProtKB-KW"/>
</dbReference>
<sequence>MSETSREAISLLQAVQTEQVGKASALSRSALSHSGIWQAIDTLAEKHKLSASGLARRAGLDPTSFNKSKRLGPDGRERWPSTESISKVLEATGASLDEFLGYLAPTGTPRMPDGVFLPQMSSIPLLGFAQAGAGGFFDDGGFPAGQGWDVVEFPAAVSKHNNVYALEVQDDSMLPLYRDGDRLIVEPGAQVRKGDRVVVKTREGEVMAKVLARQSARSIELSSLNPDHPNRNFAVEDIDWIARIIWASQ</sequence>
<dbReference type="CDD" id="cd06529">
    <property type="entry name" value="S24_LexA-like"/>
    <property type="match status" value="1"/>
</dbReference>
<dbReference type="InterPro" id="IPR036286">
    <property type="entry name" value="LexA/Signal_pep-like_sf"/>
</dbReference>
<dbReference type="PANTHER" id="PTHR40661">
    <property type="match status" value="1"/>
</dbReference>
<dbReference type="RefSeq" id="WP_165133088.1">
    <property type="nucleotide sequence ID" value="NZ_CP049250.1"/>
</dbReference>
<evidence type="ECO:0000313" key="6">
    <source>
        <dbReference type="EMBL" id="MBB4143375.1"/>
    </source>
</evidence>
<gene>
    <name evidence="6" type="ORF">GGQ72_001874</name>
</gene>
<evidence type="ECO:0000256" key="2">
    <source>
        <dbReference type="ARBA" id="ARBA00023125"/>
    </source>
</evidence>
<name>A0A7W6LFG7_9HYPH</name>
<dbReference type="Proteomes" id="UP000519897">
    <property type="component" value="Unassembled WGS sequence"/>
</dbReference>
<feature type="domain" description="Peptidase S24/S26A/S26B/S26C" evidence="5">
    <location>
        <begin position="124"/>
        <end position="245"/>
    </location>
</feature>
<accession>A0A7W6LFG7</accession>
<evidence type="ECO:0000256" key="3">
    <source>
        <dbReference type="ARBA" id="ARBA00023163"/>
    </source>
</evidence>
<keyword evidence="3" id="KW-0804">Transcription</keyword>
<evidence type="ECO:0000259" key="5">
    <source>
        <dbReference type="Pfam" id="PF00717"/>
    </source>
</evidence>
<evidence type="ECO:0000256" key="1">
    <source>
        <dbReference type="ARBA" id="ARBA00023015"/>
    </source>
</evidence>
<feature type="region of interest" description="Disordered" evidence="4">
    <location>
        <begin position="61"/>
        <end position="81"/>
    </location>
</feature>
<keyword evidence="2" id="KW-0238">DNA-binding</keyword>
<dbReference type="EMBL" id="JACIEC010000001">
    <property type="protein sequence ID" value="MBB4143375.1"/>
    <property type="molecule type" value="Genomic_DNA"/>
</dbReference>
<feature type="compositionally biased region" description="Basic and acidic residues" evidence="4">
    <location>
        <begin position="71"/>
        <end position="80"/>
    </location>
</feature>
<proteinExistence type="predicted"/>
<dbReference type="PANTHER" id="PTHR40661:SF3">
    <property type="entry name" value="FELS-1 PROPHAGE TRANSCRIPTIONAL REGULATOR"/>
    <property type="match status" value="1"/>
</dbReference>
<dbReference type="AlphaFoldDB" id="A0A7W6LFG7"/>
<dbReference type="InterPro" id="IPR039418">
    <property type="entry name" value="LexA-like"/>
</dbReference>
<evidence type="ECO:0000313" key="7">
    <source>
        <dbReference type="Proteomes" id="UP000519897"/>
    </source>
</evidence>
<evidence type="ECO:0000256" key="4">
    <source>
        <dbReference type="SAM" id="MobiDB-lite"/>
    </source>
</evidence>
<dbReference type="Gene3D" id="2.10.109.10">
    <property type="entry name" value="Umud Fragment, subunit A"/>
    <property type="match status" value="1"/>
</dbReference>
<keyword evidence="1" id="KW-0805">Transcription regulation</keyword>
<dbReference type="InterPro" id="IPR015927">
    <property type="entry name" value="Peptidase_S24_S26A/B/C"/>
</dbReference>
<reference evidence="6 7" key="1">
    <citation type="submission" date="2020-08" db="EMBL/GenBank/DDBJ databases">
        <title>Genomic Encyclopedia of Type Strains, Phase IV (KMG-IV): sequencing the most valuable type-strain genomes for metagenomic binning, comparative biology and taxonomic classification.</title>
        <authorList>
            <person name="Goeker M."/>
        </authorList>
    </citation>
    <scope>NUCLEOTIDE SEQUENCE [LARGE SCALE GENOMIC DNA]</scope>
    <source>
        <strain evidence="6 7">DSM 29514</strain>
    </source>
</reference>
<dbReference type="Pfam" id="PF00717">
    <property type="entry name" value="Peptidase_S24"/>
    <property type="match status" value="1"/>
</dbReference>
<organism evidence="6 7">
    <name type="scientific">Rhizobium rhizoryzae</name>
    <dbReference type="NCBI Taxonomy" id="451876"/>
    <lineage>
        <taxon>Bacteria</taxon>
        <taxon>Pseudomonadati</taxon>
        <taxon>Pseudomonadota</taxon>
        <taxon>Alphaproteobacteria</taxon>
        <taxon>Hyphomicrobiales</taxon>
        <taxon>Rhizobiaceae</taxon>
        <taxon>Rhizobium/Agrobacterium group</taxon>
        <taxon>Rhizobium</taxon>
    </lineage>
</organism>
<protein>
    <submittedName>
        <fullName evidence="6">Phage repressor protein C with HTH and peptisase S24 domain</fullName>
    </submittedName>
</protein>
<dbReference type="SUPFAM" id="SSF51306">
    <property type="entry name" value="LexA/Signal peptidase"/>
    <property type="match status" value="1"/>
</dbReference>
<keyword evidence="7" id="KW-1185">Reference proteome</keyword>
<comment type="caution">
    <text evidence="6">The sequence shown here is derived from an EMBL/GenBank/DDBJ whole genome shotgun (WGS) entry which is preliminary data.</text>
</comment>